<evidence type="ECO:0000256" key="1">
    <source>
        <dbReference type="ARBA" id="ARBA00022705"/>
    </source>
</evidence>
<protein>
    <recommendedName>
        <fullName evidence="3">Transposase zinc-binding domain-containing protein</fullName>
    </recommendedName>
</protein>
<dbReference type="Pfam" id="PF01446">
    <property type="entry name" value="Rep_1"/>
    <property type="match status" value="1"/>
</dbReference>
<sequence>DMVMTVERQAKTLNEPSSCASSYSLDTCDQVGKNTGIGRDGQGILPWEYGAQRKLPGFSHAEIKHVLSDSLSACGRLMEAEAVGACGDMFRVGFCDGCGREVGFPITCDFRLCPDCNARRAAILCSEHGDMLRAIHYPKMVTLTFKSVRYLDKPYFKKCRQQFTKLRHRKVFGTCWGGIYAFEVTHNLRFGWHVHIHAIIGSGWIDQALLSREWQEITGCRVVDIRAIKNEDKWDGIREVIKYPAKAATFMHDSALVNEFLKATQGVNLAYGFGALYRVRSSRHSRETMRCPVCGSHDIDFAHGYGFRVARDRVLKVQKGYIHIPASRAPPGRGLLNGQV</sequence>
<feature type="non-terminal residue" evidence="2">
    <location>
        <position position="1"/>
    </location>
</feature>
<organism evidence="2">
    <name type="scientific">marine sediment metagenome</name>
    <dbReference type="NCBI Taxonomy" id="412755"/>
    <lineage>
        <taxon>unclassified sequences</taxon>
        <taxon>metagenomes</taxon>
        <taxon>ecological metagenomes</taxon>
    </lineage>
</organism>
<dbReference type="GO" id="GO:0006260">
    <property type="term" value="P:DNA replication"/>
    <property type="evidence" value="ECO:0007669"/>
    <property type="project" value="UniProtKB-KW"/>
</dbReference>
<dbReference type="EMBL" id="BARV01000342">
    <property type="protein sequence ID" value="GAH97084.1"/>
    <property type="molecule type" value="Genomic_DNA"/>
</dbReference>
<evidence type="ECO:0008006" key="3">
    <source>
        <dbReference type="Google" id="ProtNLM"/>
    </source>
</evidence>
<dbReference type="InterPro" id="IPR000989">
    <property type="entry name" value="Rep"/>
</dbReference>
<comment type="caution">
    <text evidence="2">The sequence shown here is derived from an EMBL/GenBank/DDBJ whole genome shotgun (WGS) entry which is preliminary data.</text>
</comment>
<reference evidence="2" key="1">
    <citation type="journal article" date="2014" name="Front. Microbiol.">
        <title>High frequency of phylogenetically diverse reductive dehalogenase-homologous genes in deep subseafloor sedimentary metagenomes.</title>
        <authorList>
            <person name="Kawai M."/>
            <person name="Futagami T."/>
            <person name="Toyoda A."/>
            <person name="Takaki Y."/>
            <person name="Nishi S."/>
            <person name="Hori S."/>
            <person name="Arai W."/>
            <person name="Tsubouchi T."/>
            <person name="Morono Y."/>
            <person name="Uchiyama I."/>
            <person name="Ito T."/>
            <person name="Fujiyama A."/>
            <person name="Inagaki F."/>
            <person name="Takami H."/>
        </authorList>
    </citation>
    <scope>NUCLEOTIDE SEQUENCE</scope>
    <source>
        <strain evidence="2">Expedition CK06-06</strain>
    </source>
</reference>
<proteinExistence type="predicted"/>
<name>X1L3S2_9ZZZZ</name>
<accession>X1L3S2</accession>
<gene>
    <name evidence="2" type="ORF">S06H3_01386</name>
</gene>
<dbReference type="GO" id="GO:0003677">
    <property type="term" value="F:DNA binding"/>
    <property type="evidence" value="ECO:0007669"/>
    <property type="project" value="InterPro"/>
</dbReference>
<keyword evidence="1" id="KW-0235">DNA replication</keyword>
<dbReference type="AlphaFoldDB" id="X1L3S2"/>
<evidence type="ECO:0000313" key="2">
    <source>
        <dbReference type="EMBL" id="GAH97084.1"/>
    </source>
</evidence>